<comment type="caution">
    <text evidence="3">The sequence shown here is derived from an EMBL/GenBank/DDBJ whole genome shotgun (WGS) entry which is preliminary data.</text>
</comment>
<organism evidence="3 4">
    <name type="scientific">Thiohalocapsa halophila</name>
    <dbReference type="NCBI Taxonomy" id="69359"/>
    <lineage>
        <taxon>Bacteria</taxon>
        <taxon>Pseudomonadati</taxon>
        <taxon>Pseudomonadota</taxon>
        <taxon>Gammaproteobacteria</taxon>
        <taxon>Chromatiales</taxon>
        <taxon>Chromatiaceae</taxon>
        <taxon>Thiohalocapsa</taxon>
    </lineage>
</organism>
<feature type="region of interest" description="Disordered" evidence="2">
    <location>
        <begin position="1"/>
        <end position="29"/>
    </location>
</feature>
<keyword evidence="1" id="KW-0175">Coiled coil</keyword>
<dbReference type="RefSeq" id="WP_200240654.1">
    <property type="nucleotide sequence ID" value="NZ_NRRV01000059.1"/>
</dbReference>
<gene>
    <name evidence="3" type="ORF">CKO31_19205</name>
</gene>
<dbReference type="EMBL" id="NRRV01000059">
    <property type="protein sequence ID" value="MBK1632836.1"/>
    <property type="molecule type" value="Genomic_DNA"/>
</dbReference>
<feature type="coiled-coil region" evidence="1">
    <location>
        <begin position="59"/>
        <end position="100"/>
    </location>
</feature>
<reference evidence="3 4" key="1">
    <citation type="journal article" date="2020" name="Microorganisms">
        <title>Osmotic Adaptation and Compatible Solute Biosynthesis of Phototrophic Bacteria as Revealed from Genome Analyses.</title>
        <authorList>
            <person name="Imhoff J.F."/>
            <person name="Rahn T."/>
            <person name="Kunzel S."/>
            <person name="Keller A."/>
            <person name="Neulinger S.C."/>
        </authorList>
    </citation>
    <scope>NUCLEOTIDE SEQUENCE [LARGE SCALE GENOMIC DNA]</scope>
    <source>
        <strain evidence="3 4">DSM 6210</strain>
    </source>
</reference>
<evidence type="ECO:0000313" key="4">
    <source>
        <dbReference type="Proteomes" id="UP000748752"/>
    </source>
</evidence>
<accession>A0ABS1CLN7</accession>
<protein>
    <submittedName>
        <fullName evidence="3">Uncharacterized protein</fullName>
    </submittedName>
</protein>
<evidence type="ECO:0000256" key="2">
    <source>
        <dbReference type="SAM" id="MobiDB-lite"/>
    </source>
</evidence>
<dbReference type="Proteomes" id="UP000748752">
    <property type="component" value="Unassembled WGS sequence"/>
</dbReference>
<evidence type="ECO:0000256" key="1">
    <source>
        <dbReference type="SAM" id="Coils"/>
    </source>
</evidence>
<keyword evidence="4" id="KW-1185">Reference proteome</keyword>
<proteinExistence type="predicted"/>
<evidence type="ECO:0000313" key="3">
    <source>
        <dbReference type="EMBL" id="MBK1632836.1"/>
    </source>
</evidence>
<sequence>MQSRNPTPAASCDSAPATLDDDDGGDTAAKVGSDGRVVSLHEHRARSLQAAITGVRKRLHRLRQLRVRAELSAGRLERELMELERELRTCRRNVDDCCESGAGPSPRG</sequence>
<name>A0ABS1CLN7_9GAMM</name>